<evidence type="ECO:0000313" key="3">
    <source>
        <dbReference type="Proteomes" id="UP000664731"/>
    </source>
</evidence>
<feature type="compositionally biased region" description="Basic and acidic residues" evidence="1">
    <location>
        <begin position="94"/>
        <end position="105"/>
    </location>
</feature>
<dbReference type="EMBL" id="JAFNME010000041">
    <property type="protein sequence ID" value="MBO1250725.1"/>
    <property type="molecule type" value="Genomic_DNA"/>
</dbReference>
<evidence type="ECO:0000256" key="1">
    <source>
        <dbReference type="SAM" id="MobiDB-lite"/>
    </source>
</evidence>
<dbReference type="Proteomes" id="UP000664731">
    <property type="component" value="Unassembled WGS sequence"/>
</dbReference>
<dbReference type="RefSeq" id="WP_207576115.1">
    <property type="nucleotide sequence ID" value="NZ_JAFNME010000041.1"/>
</dbReference>
<dbReference type="AlphaFoldDB" id="A0A939KBB2"/>
<accession>A0A939KBB2</accession>
<proteinExistence type="predicted"/>
<comment type="caution">
    <text evidence="2">The sequence shown here is derived from an EMBL/GenBank/DDBJ whole genome shotgun (WGS) entry which is preliminary data.</text>
</comment>
<sequence>MSAAIAPLRIHRDGTSGDLVLTTPSYRPRLVGPTPVLPRRVDLAPRSSGLPAYSRATPRQGGGTYAPQPRPANVVPPARYDRMSAPLLQSTPEPPRRAGADDHYRYASRGF</sequence>
<protein>
    <submittedName>
        <fullName evidence="2">Uncharacterized protein</fullName>
    </submittedName>
</protein>
<organism evidence="2 3">
    <name type="scientific">Comamonas denitrificans</name>
    <dbReference type="NCBI Taxonomy" id="117506"/>
    <lineage>
        <taxon>Bacteria</taxon>
        <taxon>Pseudomonadati</taxon>
        <taxon>Pseudomonadota</taxon>
        <taxon>Betaproteobacteria</taxon>
        <taxon>Burkholderiales</taxon>
        <taxon>Comamonadaceae</taxon>
        <taxon>Comamonas</taxon>
    </lineage>
</organism>
<gene>
    <name evidence="2" type="ORF">J1777_12960</name>
</gene>
<evidence type="ECO:0000313" key="2">
    <source>
        <dbReference type="EMBL" id="MBO1250725.1"/>
    </source>
</evidence>
<keyword evidence="3" id="KW-1185">Reference proteome</keyword>
<reference evidence="2" key="1">
    <citation type="submission" date="2021-03" db="EMBL/GenBank/DDBJ databases">
        <title>Comamonas denitrificans.</title>
        <authorList>
            <person name="Finster K."/>
        </authorList>
    </citation>
    <scope>NUCLEOTIDE SEQUENCE</scope>
    <source>
        <strain evidence="2">MM2021_4</strain>
    </source>
</reference>
<feature type="region of interest" description="Disordered" evidence="1">
    <location>
        <begin position="1"/>
        <end position="111"/>
    </location>
</feature>
<name>A0A939KBB2_9BURK</name>